<evidence type="ECO:0000313" key="1">
    <source>
        <dbReference type="EMBL" id="SHF51884.1"/>
    </source>
</evidence>
<gene>
    <name evidence="1" type="ORF">SAMN05444349_12353</name>
</gene>
<keyword evidence="2" id="KW-1185">Reference proteome</keyword>
<protein>
    <submittedName>
        <fullName evidence="1">Uncharacterized protein</fullName>
    </submittedName>
</protein>
<name>A0A1M5CAU4_9BACE</name>
<dbReference type="EMBL" id="FQVD01000023">
    <property type="protein sequence ID" value="SHF51884.1"/>
    <property type="molecule type" value="Genomic_DNA"/>
</dbReference>
<dbReference type="RefSeq" id="WP_025075193.1">
    <property type="nucleotide sequence ID" value="NZ_FQVD01000023.1"/>
</dbReference>
<organism evidence="1 2">
    <name type="scientific">Bacteroides faecichinchillae</name>
    <dbReference type="NCBI Taxonomy" id="871325"/>
    <lineage>
        <taxon>Bacteria</taxon>
        <taxon>Pseudomonadati</taxon>
        <taxon>Bacteroidota</taxon>
        <taxon>Bacteroidia</taxon>
        <taxon>Bacteroidales</taxon>
        <taxon>Bacteroidaceae</taxon>
        <taxon>Bacteroides</taxon>
    </lineage>
</organism>
<reference evidence="1 2" key="1">
    <citation type="submission" date="2016-11" db="EMBL/GenBank/DDBJ databases">
        <authorList>
            <person name="Jaros S."/>
            <person name="Januszkiewicz K."/>
            <person name="Wedrychowicz H."/>
        </authorList>
    </citation>
    <scope>NUCLEOTIDE SEQUENCE [LARGE SCALE GENOMIC DNA]</scope>
    <source>
        <strain evidence="1 2">DSM 26883</strain>
    </source>
</reference>
<dbReference type="Proteomes" id="UP000184436">
    <property type="component" value="Unassembled WGS sequence"/>
</dbReference>
<evidence type="ECO:0000313" key="2">
    <source>
        <dbReference type="Proteomes" id="UP000184436"/>
    </source>
</evidence>
<dbReference type="STRING" id="871325.SAMN05444349_12353"/>
<sequence length="244" mass="28502">MENIRKYYREMKRLLSRKRLSNRQVNIEAAQLANISLDGIKNKLLSMPINVRPQYAKFIVDAINNEVSMFEYTIETELDYGYLLSLDLDYLYQLDYSHSFPLHITGVFEEFGIEIKHEIQEKDNSYHFQGLKLENYQSNNNTEVEVNILGNRKEPKATLAQQWAIIRNLMECATGWKLTNDSNQLMYNKTDVAKFISFLCGGAEDRIRKHLEDELAAKDVNEILPYLENIGLHEISDRIKKDAK</sequence>
<dbReference type="AlphaFoldDB" id="A0A1M5CAU4"/>
<accession>A0A1M5CAU4</accession>
<proteinExistence type="predicted"/>